<comment type="caution">
    <text evidence="1">The sequence shown here is derived from an EMBL/GenBank/DDBJ whole genome shotgun (WGS) entry which is preliminary data.</text>
</comment>
<reference evidence="1 2" key="1">
    <citation type="journal article" date="2023" name="Plants (Basel)">
        <title>Bridging the Gap: Combining Genomics and Transcriptomics Approaches to Understand Stylosanthes scabra, an Orphan Legume from the Brazilian Caatinga.</title>
        <authorList>
            <person name="Ferreira-Neto J.R.C."/>
            <person name="da Silva M.D."/>
            <person name="Binneck E."/>
            <person name="de Melo N.F."/>
            <person name="da Silva R.H."/>
            <person name="de Melo A.L.T.M."/>
            <person name="Pandolfi V."/>
            <person name="Bustamante F.O."/>
            <person name="Brasileiro-Vidal A.C."/>
            <person name="Benko-Iseppon A.M."/>
        </authorList>
    </citation>
    <scope>NUCLEOTIDE SEQUENCE [LARGE SCALE GENOMIC DNA]</scope>
    <source>
        <tissue evidence="1">Leaves</tissue>
    </source>
</reference>
<sequence length="170" mass="18992">MKPLYRHILLLLSVLCAVVLQFFVTLFTFNDVSSHPLPPPISQTPLLKLHHHLRLPQQQQQLKALPSPSSRSLLSLPPKPTTALVAALDGTMYLVDKQENSPTRVIWSFSTGSPIYHSYQAPIHKDSGKENGSTARISGSVECGDDWSLYMHDKHFGKMAIFIYVSSPDE</sequence>
<keyword evidence="2" id="KW-1185">Reference proteome</keyword>
<protein>
    <submittedName>
        <fullName evidence="1">Uncharacterized protein</fullName>
    </submittedName>
</protein>
<name>A0ABU6Y5R6_9FABA</name>
<evidence type="ECO:0000313" key="2">
    <source>
        <dbReference type="Proteomes" id="UP001341840"/>
    </source>
</evidence>
<organism evidence="1 2">
    <name type="scientific">Stylosanthes scabra</name>
    <dbReference type="NCBI Taxonomy" id="79078"/>
    <lineage>
        <taxon>Eukaryota</taxon>
        <taxon>Viridiplantae</taxon>
        <taxon>Streptophyta</taxon>
        <taxon>Embryophyta</taxon>
        <taxon>Tracheophyta</taxon>
        <taxon>Spermatophyta</taxon>
        <taxon>Magnoliopsida</taxon>
        <taxon>eudicotyledons</taxon>
        <taxon>Gunneridae</taxon>
        <taxon>Pentapetalae</taxon>
        <taxon>rosids</taxon>
        <taxon>fabids</taxon>
        <taxon>Fabales</taxon>
        <taxon>Fabaceae</taxon>
        <taxon>Papilionoideae</taxon>
        <taxon>50 kb inversion clade</taxon>
        <taxon>dalbergioids sensu lato</taxon>
        <taxon>Dalbergieae</taxon>
        <taxon>Pterocarpus clade</taxon>
        <taxon>Stylosanthes</taxon>
    </lineage>
</organism>
<accession>A0ABU6Y5R6</accession>
<gene>
    <name evidence="1" type="ORF">PIB30_005461</name>
</gene>
<proteinExistence type="predicted"/>
<dbReference type="EMBL" id="JASCZI010241666">
    <property type="protein sequence ID" value="MED6204063.1"/>
    <property type="molecule type" value="Genomic_DNA"/>
</dbReference>
<evidence type="ECO:0000313" key="1">
    <source>
        <dbReference type="EMBL" id="MED6204063.1"/>
    </source>
</evidence>
<dbReference type="Proteomes" id="UP001341840">
    <property type="component" value="Unassembled WGS sequence"/>
</dbReference>